<dbReference type="AlphaFoldDB" id="X8CGY4"/>
<organism evidence="1">
    <name type="scientific">Mycobacterium xenopi 4042</name>
    <dbReference type="NCBI Taxonomy" id="1299334"/>
    <lineage>
        <taxon>Bacteria</taxon>
        <taxon>Bacillati</taxon>
        <taxon>Actinomycetota</taxon>
        <taxon>Actinomycetes</taxon>
        <taxon>Mycobacteriales</taxon>
        <taxon>Mycobacteriaceae</taxon>
        <taxon>Mycobacterium</taxon>
    </lineage>
</organism>
<gene>
    <name evidence="1" type="ORF">I553_1354</name>
</gene>
<comment type="caution">
    <text evidence="1">The sequence shown here is derived from an EMBL/GenBank/DDBJ whole genome shotgun (WGS) entry which is preliminary data.</text>
</comment>
<accession>X8CGY4</accession>
<dbReference type="PATRIC" id="fig|1299334.3.peg.3165"/>
<dbReference type="EMBL" id="JAOB01000032">
    <property type="protein sequence ID" value="EUA54545.1"/>
    <property type="molecule type" value="Genomic_DNA"/>
</dbReference>
<name>X8CGY4_MYCXE</name>
<proteinExistence type="predicted"/>
<sequence length="56" mass="6373">MIGKVTHAWRSEPALRNPAMHDQLMRLWVDSEVIRLTGERLRQRLAAGQPGPKARA</sequence>
<protein>
    <submittedName>
        <fullName evidence="1">Acyl-CoA dehydrogenase domain protein</fullName>
    </submittedName>
</protein>
<reference evidence="1" key="1">
    <citation type="submission" date="2014-01" db="EMBL/GenBank/DDBJ databases">
        <authorList>
            <person name="Brown-Elliot B."/>
            <person name="Wallace R."/>
            <person name="Lenaerts A."/>
            <person name="Ordway D."/>
            <person name="DeGroote M.A."/>
            <person name="Parker T."/>
            <person name="Sizemore C."/>
            <person name="Tallon L.J."/>
            <person name="Sadzewicz L.K."/>
            <person name="Sengamalay N."/>
            <person name="Fraser C.M."/>
            <person name="Hine E."/>
            <person name="Shefchek K.A."/>
            <person name="Das S.P."/>
            <person name="Tettelin H."/>
        </authorList>
    </citation>
    <scope>NUCLEOTIDE SEQUENCE [LARGE SCALE GENOMIC DNA]</scope>
    <source>
        <strain evidence="1">4042</strain>
    </source>
</reference>
<evidence type="ECO:0000313" key="1">
    <source>
        <dbReference type="EMBL" id="EUA54545.1"/>
    </source>
</evidence>